<dbReference type="Proteomes" id="UP000246078">
    <property type="component" value="Unassembled WGS sequence"/>
</dbReference>
<protein>
    <recommendedName>
        <fullName evidence="7">Palmitoyltransferase</fullName>
        <ecNumber evidence="7">2.3.1.225</ecNumber>
    </recommendedName>
</protein>
<keyword evidence="6 7" id="KW-0012">Acyltransferase</keyword>
<dbReference type="VEuPathDB" id="TriTrypDB:C4B63_2g107"/>
<comment type="caution">
    <text evidence="10">The sequence shown here is derived from an EMBL/GenBank/DDBJ whole genome shotgun (WGS) entry which is preliminary data.</text>
</comment>
<dbReference type="VEuPathDB" id="TriTrypDB:TcCL_ESM00122"/>
<dbReference type="GO" id="GO:0006612">
    <property type="term" value="P:protein targeting to membrane"/>
    <property type="evidence" value="ECO:0007669"/>
    <property type="project" value="TreeGrafter"/>
</dbReference>
<dbReference type="PROSITE" id="PS50216">
    <property type="entry name" value="DHHC"/>
    <property type="match status" value="1"/>
</dbReference>
<feature type="region of interest" description="Disordered" evidence="8">
    <location>
        <begin position="1"/>
        <end position="50"/>
    </location>
</feature>
<dbReference type="OrthoDB" id="4096362at2759"/>
<dbReference type="PANTHER" id="PTHR22883:SF478">
    <property type="entry name" value="PALMITOYLTRANSFERASE"/>
    <property type="match status" value="1"/>
</dbReference>
<dbReference type="PANTHER" id="PTHR22883">
    <property type="entry name" value="ZINC FINGER DHHC DOMAIN CONTAINING PROTEIN"/>
    <property type="match status" value="1"/>
</dbReference>
<accession>A0A2V2XMY8</accession>
<keyword evidence="5 7" id="KW-0472">Membrane</keyword>
<proteinExistence type="inferred from homology"/>
<feature type="transmembrane region" description="Helical" evidence="7">
    <location>
        <begin position="116"/>
        <end position="139"/>
    </location>
</feature>
<dbReference type="VEuPathDB" id="TriTrypDB:TCSYLVIO_005883"/>
<evidence type="ECO:0000256" key="5">
    <source>
        <dbReference type="ARBA" id="ARBA00023136"/>
    </source>
</evidence>
<comment type="catalytic activity">
    <reaction evidence="7">
        <text>L-cysteinyl-[protein] + hexadecanoyl-CoA = S-hexadecanoyl-L-cysteinyl-[protein] + CoA</text>
        <dbReference type="Rhea" id="RHEA:36683"/>
        <dbReference type="Rhea" id="RHEA-COMP:10131"/>
        <dbReference type="Rhea" id="RHEA-COMP:11032"/>
        <dbReference type="ChEBI" id="CHEBI:29950"/>
        <dbReference type="ChEBI" id="CHEBI:57287"/>
        <dbReference type="ChEBI" id="CHEBI:57379"/>
        <dbReference type="ChEBI" id="CHEBI:74151"/>
        <dbReference type="EC" id="2.3.1.225"/>
    </reaction>
</comment>
<evidence type="ECO:0000313" key="10">
    <source>
        <dbReference type="EMBL" id="PWV21895.1"/>
    </source>
</evidence>
<evidence type="ECO:0000256" key="2">
    <source>
        <dbReference type="ARBA" id="ARBA00022679"/>
    </source>
</evidence>
<feature type="transmembrane region" description="Helical" evidence="7">
    <location>
        <begin position="90"/>
        <end position="110"/>
    </location>
</feature>
<reference evidence="10 11" key="1">
    <citation type="journal article" date="2018" name="Microb. Genom.">
        <title>Expanding an expanded genome: long-read sequencing of Trypanosoma cruzi.</title>
        <authorList>
            <person name="Berna L."/>
            <person name="Rodriguez M."/>
            <person name="Chiribao M.L."/>
            <person name="Parodi-Talice A."/>
            <person name="Pita S."/>
            <person name="Rijo G."/>
            <person name="Alvarez-Valin F."/>
            <person name="Robello C."/>
        </authorList>
    </citation>
    <scope>NUCLEOTIDE SEQUENCE [LARGE SCALE GENOMIC DNA]</scope>
    <source>
        <strain evidence="10 11">TCC</strain>
    </source>
</reference>
<dbReference type="VEuPathDB" id="TriTrypDB:BCY84_13975"/>
<feature type="transmembrane region" description="Helical" evidence="7">
    <location>
        <begin position="253"/>
        <end position="277"/>
    </location>
</feature>
<dbReference type="VEuPathDB" id="TriTrypDB:ECC02_001283"/>
<dbReference type="InterPro" id="IPR039859">
    <property type="entry name" value="PFA4/ZDH16/20/ERF2-like"/>
</dbReference>
<evidence type="ECO:0000256" key="4">
    <source>
        <dbReference type="ARBA" id="ARBA00022989"/>
    </source>
</evidence>
<dbReference type="GO" id="GO:0005783">
    <property type="term" value="C:endoplasmic reticulum"/>
    <property type="evidence" value="ECO:0007669"/>
    <property type="project" value="TreeGrafter"/>
</dbReference>
<evidence type="ECO:0000259" key="9">
    <source>
        <dbReference type="Pfam" id="PF01529"/>
    </source>
</evidence>
<keyword evidence="3 7" id="KW-0812">Transmembrane</keyword>
<sequence length="332" mass="36564">MNVPTSSSPMNRDGGIPTKPGAYFHQEPAVQENGPRKASGEGFFSPMTGGPQNFPEQQRQNFYSLRPAGAKRVLGRSHLLSCCVITRDGANSICIVAILLLVVLVFMLGVLPRGEIYSYVVVSLLATAALICLVMSVTVDPGILLPLPPDPTRQPETVLVNGKEVLRKVCPSCHIVRPPRSSHCRFCDYCVEEFDHHCGVLGSCVAKRTFRFFGGFFVFTALLILFIGIRSLVTLAKPDPQLNTGQGRWEMAAAIISLVASGLAGCIVLPLAFYYVYLACMNYTQKESAQLSLGFCEPNQDYHRGYWRNFFSRYFGPLGTSRVTAENAEFYV</sequence>
<feature type="transmembrane region" description="Helical" evidence="7">
    <location>
        <begin position="212"/>
        <end position="233"/>
    </location>
</feature>
<dbReference type="GO" id="GO:0016020">
    <property type="term" value="C:membrane"/>
    <property type="evidence" value="ECO:0007669"/>
    <property type="project" value="UniProtKB-SubCell"/>
</dbReference>
<evidence type="ECO:0000256" key="3">
    <source>
        <dbReference type="ARBA" id="ARBA00022692"/>
    </source>
</evidence>
<dbReference type="Pfam" id="PF01529">
    <property type="entry name" value="DHHC"/>
    <property type="match status" value="1"/>
</dbReference>
<dbReference type="VEuPathDB" id="TriTrypDB:Tc_MARK_4511"/>
<comment type="similarity">
    <text evidence="7">Belongs to the DHHC palmitoyltransferase family.</text>
</comment>
<organism evidence="10 11">
    <name type="scientific">Trypanosoma cruzi</name>
    <dbReference type="NCBI Taxonomy" id="5693"/>
    <lineage>
        <taxon>Eukaryota</taxon>
        <taxon>Discoba</taxon>
        <taxon>Euglenozoa</taxon>
        <taxon>Kinetoplastea</taxon>
        <taxon>Metakinetoplastina</taxon>
        <taxon>Trypanosomatida</taxon>
        <taxon>Trypanosomatidae</taxon>
        <taxon>Trypanosoma</taxon>
        <taxon>Schizotrypanum</taxon>
    </lineage>
</organism>
<dbReference type="VEuPathDB" id="TriTrypDB:TcCLB.510747.18"/>
<dbReference type="EMBL" id="PRFC01000001">
    <property type="protein sequence ID" value="PWV21895.1"/>
    <property type="molecule type" value="Genomic_DNA"/>
</dbReference>
<keyword evidence="4 7" id="KW-1133">Transmembrane helix</keyword>
<dbReference type="VEuPathDB" id="TriTrypDB:C3747_1g110"/>
<dbReference type="OMA" id="NSICIVA"/>
<dbReference type="VEuPathDB" id="TriTrypDB:TcYC6_0068660"/>
<keyword evidence="2 7" id="KW-0808">Transferase</keyword>
<dbReference type="GO" id="GO:0005794">
    <property type="term" value="C:Golgi apparatus"/>
    <property type="evidence" value="ECO:0007669"/>
    <property type="project" value="TreeGrafter"/>
</dbReference>
<dbReference type="VEuPathDB" id="TriTrypDB:TCDM_00243"/>
<comment type="subcellular location">
    <subcellularLocation>
        <location evidence="1">Membrane</location>
        <topology evidence="1">Multi-pass membrane protein</topology>
    </subcellularLocation>
</comment>
<dbReference type="VEuPathDB" id="TriTrypDB:TcCLB.504185.20"/>
<dbReference type="GO" id="GO:0019706">
    <property type="term" value="F:protein-cysteine S-palmitoyltransferase activity"/>
    <property type="evidence" value="ECO:0007669"/>
    <property type="project" value="UniProtKB-EC"/>
</dbReference>
<evidence type="ECO:0000256" key="6">
    <source>
        <dbReference type="ARBA" id="ARBA00023315"/>
    </source>
</evidence>
<dbReference type="VEuPathDB" id="TriTrypDB:TcBrA4_0062820"/>
<feature type="domain" description="Palmitoyltransferase DHHC" evidence="9">
    <location>
        <begin position="167"/>
        <end position="290"/>
    </location>
</feature>
<evidence type="ECO:0000256" key="7">
    <source>
        <dbReference type="RuleBase" id="RU079119"/>
    </source>
</evidence>
<feature type="compositionally biased region" description="Polar residues" evidence="8">
    <location>
        <begin position="1"/>
        <end position="10"/>
    </location>
</feature>
<comment type="domain">
    <text evidence="7">The DHHC domain is required for palmitoyltransferase activity.</text>
</comment>
<gene>
    <name evidence="10" type="ORF">C3747_1g110</name>
</gene>
<dbReference type="InterPro" id="IPR001594">
    <property type="entry name" value="Palmitoyltrfase_DHHC"/>
</dbReference>
<evidence type="ECO:0000256" key="1">
    <source>
        <dbReference type="ARBA" id="ARBA00004141"/>
    </source>
</evidence>
<evidence type="ECO:0000313" key="11">
    <source>
        <dbReference type="Proteomes" id="UP000246078"/>
    </source>
</evidence>
<name>A0A2V2XMY8_TRYCR</name>
<dbReference type="EC" id="2.3.1.225" evidence="7"/>
<evidence type="ECO:0000256" key="8">
    <source>
        <dbReference type="SAM" id="MobiDB-lite"/>
    </source>
</evidence>
<dbReference type="AlphaFoldDB" id="A0A2V2XMY8"/>
<dbReference type="VEuPathDB" id="TriTrypDB:TcG_00498"/>